<dbReference type="PROSITE" id="PS00639">
    <property type="entry name" value="THIOL_PROTEASE_HIS"/>
    <property type="match status" value="1"/>
</dbReference>
<evidence type="ECO:0000256" key="4">
    <source>
        <dbReference type="ARBA" id="ARBA00022807"/>
    </source>
</evidence>
<dbReference type="InterPro" id="IPR013201">
    <property type="entry name" value="Prot_inhib_I29"/>
</dbReference>
<comment type="caution">
    <text evidence="10">The sequence shown here is derived from an EMBL/GenBank/DDBJ whole genome shotgun (WGS) entry which is preliminary data.</text>
</comment>
<dbReference type="AlphaFoldDB" id="A0AAV7XEM9"/>
<dbReference type="SMART" id="SM00848">
    <property type="entry name" value="Inhibitor_I29"/>
    <property type="match status" value="1"/>
</dbReference>
<keyword evidence="11" id="KW-1185">Reference proteome</keyword>
<dbReference type="PROSITE" id="PS51257">
    <property type="entry name" value="PROKAR_LIPOPROTEIN"/>
    <property type="match status" value="1"/>
</dbReference>
<keyword evidence="3" id="KW-0378">Hydrolase</keyword>
<dbReference type="InterPro" id="IPR038765">
    <property type="entry name" value="Papain-like_cys_pep_sf"/>
</dbReference>
<dbReference type="InterPro" id="IPR000169">
    <property type="entry name" value="Pept_cys_AS"/>
</dbReference>
<keyword evidence="2" id="KW-0645">Protease</keyword>
<dbReference type="InterPro" id="IPR039417">
    <property type="entry name" value="Peptidase_C1A_papain-like"/>
</dbReference>
<feature type="domain" description="Peptidase C1A papain C-terminal" evidence="8">
    <location>
        <begin position="115"/>
        <end position="336"/>
    </location>
</feature>
<dbReference type="CDD" id="cd02248">
    <property type="entry name" value="Peptidase_C1A"/>
    <property type="match status" value="1"/>
</dbReference>
<proteinExistence type="inferred from homology"/>
<organism evidence="10 11">
    <name type="scientific">Megalurothrips usitatus</name>
    <name type="common">bean blossom thrips</name>
    <dbReference type="NCBI Taxonomy" id="439358"/>
    <lineage>
        <taxon>Eukaryota</taxon>
        <taxon>Metazoa</taxon>
        <taxon>Ecdysozoa</taxon>
        <taxon>Arthropoda</taxon>
        <taxon>Hexapoda</taxon>
        <taxon>Insecta</taxon>
        <taxon>Pterygota</taxon>
        <taxon>Neoptera</taxon>
        <taxon>Paraneoptera</taxon>
        <taxon>Thysanoptera</taxon>
        <taxon>Terebrantia</taxon>
        <taxon>Thripoidea</taxon>
        <taxon>Thripidae</taxon>
        <taxon>Megalurothrips</taxon>
    </lineage>
</organism>
<keyword evidence="6" id="KW-1015">Disulfide bond</keyword>
<dbReference type="PROSITE" id="PS00139">
    <property type="entry name" value="THIOL_PROTEASE_CYS"/>
    <property type="match status" value="1"/>
</dbReference>
<dbReference type="EMBL" id="JAPTSV010000010">
    <property type="protein sequence ID" value="KAJ1523147.1"/>
    <property type="molecule type" value="Genomic_DNA"/>
</dbReference>
<feature type="signal peptide" evidence="7">
    <location>
        <begin position="1"/>
        <end position="16"/>
    </location>
</feature>
<dbReference type="PROSITE" id="PS00640">
    <property type="entry name" value="THIOL_PROTEASE_ASN"/>
    <property type="match status" value="1"/>
</dbReference>
<name>A0AAV7XEM9_9NEOP</name>
<dbReference type="SMART" id="SM00645">
    <property type="entry name" value="Pept_C1"/>
    <property type="match status" value="1"/>
</dbReference>
<dbReference type="InterPro" id="IPR013128">
    <property type="entry name" value="Peptidase_C1A"/>
</dbReference>
<accession>A0AAV7XEM9</accession>
<dbReference type="Gene3D" id="3.90.70.10">
    <property type="entry name" value="Cysteine proteinases"/>
    <property type="match status" value="1"/>
</dbReference>
<evidence type="ECO:0000259" key="9">
    <source>
        <dbReference type="SMART" id="SM00848"/>
    </source>
</evidence>
<dbReference type="GO" id="GO:0008234">
    <property type="term" value="F:cysteine-type peptidase activity"/>
    <property type="evidence" value="ECO:0007669"/>
    <property type="project" value="UniProtKB-KW"/>
</dbReference>
<dbReference type="Proteomes" id="UP001075354">
    <property type="component" value="Chromosome 10"/>
</dbReference>
<sequence>MKVLIVVAALVAAACAISIPDAEVKSQFESFKLKHGKNYASPAEELHRTKIFKENLLRIAKHNERYHNGEVSFTVGVNAFADLLTHEMVEARNGFRANVSRSSNKVHMAPAVHAAATSVDWRKNGYVTPVKDQGSCGSCWTFSATGALEGQLAKKTGKLVSLSEQNLVDCTNNDQYEMAGCDGGSMDAAFQYIADNKGIDSEASYPYTAEDGSCAYDVKNKAGSDTGFVDVHPTEKDLQHAVQTVGPVSIAIDASLWSFNMYSGGVYHDSSCGNTQRSLDHGVLAVGFGTTSGKRGQDYWIVKNSWGPNWGENGYIRMIRNKRNACGVATMASYPTV</sequence>
<reference evidence="10" key="1">
    <citation type="submission" date="2022-12" db="EMBL/GenBank/DDBJ databases">
        <title>Chromosome-level genome assembly of the bean flower thrips Megalurothrips usitatus.</title>
        <authorList>
            <person name="Ma L."/>
            <person name="Liu Q."/>
            <person name="Li H."/>
            <person name="Cai W."/>
        </authorList>
    </citation>
    <scope>NUCLEOTIDE SEQUENCE</scope>
    <source>
        <strain evidence="10">Cailab_2022a</strain>
    </source>
</reference>
<comment type="similarity">
    <text evidence="1">Belongs to the peptidase C1 family.</text>
</comment>
<dbReference type="PANTHER" id="PTHR12411">
    <property type="entry name" value="CYSTEINE PROTEASE FAMILY C1-RELATED"/>
    <property type="match status" value="1"/>
</dbReference>
<dbReference type="Pfam" id="PF00112">
    <property type="entry name" value="Peptidase_C1"/>
    <property type="match status" value="1"/>
</dbReference>
<dbReference type="InterPro" id="IPR025661">
    <property type="entry name" value="Pept_asp_AS"/>
</dbReference>
<feature type="chain" id="PRO_5043361569" description="Cathepsin L" evidence="7">
    <location>
        <begin position="17"/>
        <end position="337"/>
    </location>
</feature>
<dbReference type="Pfam" id="PF08246">
    <property type="entry name" value="Inhibitor_I29"/>
    <property type="match status" value="1"/>
</dbReference>
<evidence type="ECO:0000256" key="5">
    <source>
        <dbReference type="ARBA" id="ARBA00023145"/>
    </source>
</evidence>
<dbReference type="InterPro" id="IPR025660">
    <property type="entry name" value="Pept_his_AS"/>
</dbReference>
<keyword evidence="7" id="KW-0732">Signal</keyword>
<evidence type="ECO:0008006" key="12">
    <source>
        <dbReference type="Google" id="ProtNLM"/>
    </source>
</evidence>
<evidence type="ECO:0000313" key="10">
    <source>
        <dbReference type="EMBL" id="KAJ1523147.1"/>
    </source>
</evidence>
<dbReference type="FunFam" id="3.90.70.10:FF:000006">
    <property type="entry name" value="Cathepsin S"/>
    <property type="match status" value="1"/>
</dbReference>
<evidence type="ECO:0000256" key="1">
    <source>
        <dbReference type="ARBA" id="ARBA00008455"/>
    </source>
</evidence>
<dbReference type="GO" id="GO:0006508">
    <property type="term" value="P:proteolysis"/>
    <property type="evidence" value="ECO:0007669"/>
    <property type="project" value="UniProtKB-KW"/>
</dbReference>
<feature type="domain" description="Cathepsin propeptide inhibitor" evidence="9">
    <location>
        <begin position="28"/>
        <end position="88"/>
    </location>
</feature>
<evidence type="ECO:0000313" key="11">
    <source>
        <dbReference type="Proteomes" id="UP001075354"/>
    </source>
</evidence>
<dbReference type="SUPFAM" id="SSF54001">
    <property type="entry name" value="Cysteine proteinases"/>
    <property type="match status" value="1"/>
</dbReference>
<keyword evidence="5" id="KW-0865">Zymogen</keyword>
<protein>
    <recommendedName>
        <fullName evidence="12">Cathepsin L</fullName>
    </recommendedName>
</protein>
<dbReference type="InterPro" id="IPR000668">
    <property type="entry name" value="Peptidase_C1A_C"/>
</dbReference>
<evidence type="ECO:0000256" key="6">
    <source>
        <dbReference type="ARBA" id="ARBA00023157"/>
    </source>
</evidence>
<dbReference type="PRINTS" id="PR00705">
    <property type="entry name" value="PAPAIN"/>
</dbReference>
<evidence type="ECO:0000256" key="2">
    <source>
        <dbReference type="ARBA" id="ARBA00022670"/>
    </source>
</evidence>
<keyword evidence="4" id="KW-0788">Thiol protease</keyword>
<evidence type="ECO:0000256" key="7">
    <source>
        <dbReference type="SAM" id="SignalP"/>
    </source>
</evidence>
<gene>
    <name evidence="10" type="ORF">ONE63_001040</name>
</gene>
<evidence type="ECO:0000256" key="3">
    <source>
        <dbReference type="ARBA" id="ARBA00022801"/>
    </source>
</evidence>
<evidence type="ECO:0000259" key="8">
    <source>
        <dbReference type="SMART" id="SM00645"/>
    </source>
</evidence>